<evidence type="ECO:0000259" key="1">
    <source>
        <dbReference type="SMART" id="SM00885"/>
    </source>
</evidence>
<dbReference type="SMART" id="SM00885">
    <property type="entry name" value="D5_N"/>
    <property type="match status" value="1"/>
</dbReference>
<dbReference type="InterPro" id="IPR014818">
    <property type="entry name" value="Phage/plasmid_primase_P4_C"/>
</dbReference>
<protein>
    <submittedName>
        <fullName evidence="2">DNA primase</fullName>
    </submittedName>
</protein>
<evidence type="ECO:0000313" key="3">
    <source>
        <dbReference type="Proteomes" id="UP000729182"/>
    </source>
</evidence>
<sequence>DYSLLYIYDLDEGIYTASNDLFNLLCKTFDVRIKPREWPQIKLMVRTLAKIRKPLESANLVPVKNGIIDLRTKELLPFSPKYVITSKISTAYHAPKRVPTDREGKTFDDWLNSIACNDSELVTLFWQIILEAINPNHTRNKFAIFYGDGN</sequence>
<feature type="non-terminal residue" evidence="2">
    <location>
        <position position="1"/>
    </location>
</feature>
<dbReference type="Pfam" id="PF08706">
    <property type="entry name" value="D5_N"/>
    <property type="match status" value="1"/>
</dbReference>
<accession>A0AAW9W8F0</accession>
<reference evidence="2" key="1">
    <citation type="submission" date="2019-11" db="EMBL/GenBank/DDBJ databases">
        <title>Growth characteristics of pneumococcus vary with the chemical composition of the capsule and with environmental conditions.</title>
        <authorList>
            <person name="Tothpal A."/>
            <person name="Desobry K."/>
            <person name="Joshi S."/>
            <person name="Wyllie A.L."/>
            <person name="Weinberger D.M."/>
        </authorList>
    </citation>
    <scope>NUCLEOTIDE SEQUENCE</scope>
    <source>
        <strain evidence="2">Pnumococcus10A</strain>
    </source>
</reference>
<dbReference type="EMBL" id="WNHN01000258">
    <property type="protein sequence ID" value="MTV77961.1"/>
    <property type="molecule type" value="Genomic_DNA"/>
</dbReference>
<dbReference type="Proteomes" id="UP000729182">
    <property type="component" value="Unassembled WGS sequence"/>
</dbReference>
<proteinExistence type="predicted"/>
<evidence type="ECO:0000313" key="2">
    <source>
        <dbReference type="EMBL" id="MTV77961.1"/>
    </source>
</evidence>
<name>A0AAW9W8F0_STREE</name>
<feature type="domain" description="Bacteriophage/plasmid primase P4 C-terminal" evidence="1">
    <location>
        <begin position="2"/>
        <end position="116"/>
    </location>
</feature>
<gene>
    <name evidence="2" type="ORF">GM535_12085</name>
</gene>
<dbReference type="AlphaFoldDB" id="A0AAW9W8F0"/>
<feature type="non-terminal residue" evidence="2">
    <location>
        <position position="150"/>
    </location>
</feature>
<organism evidence="2 3">
    <name type="scientific">Streptococcus pneumoniae</name>
    <dbReference type="NCBI Taxonomy" id="1313"/>
    <lineage>
        <taxon>Bacteria</taxon>
        <taxon>Bacillati</taxon>
        <taxon>Bacillota</taxon>
        <taxon>Bacilli</taxon>
        <taxon>Lactobacillales</taxon>
        <taxon>Streptococcaceae</taxon>
        <taxon>Streptococcus</taxon>
    </lineage>
</organism>
<comment type="caution">
    <text evidence="2">The sequence shown here is derived from an EMBL/GenBank/DDBJ whole genome shotgun (WGS) entry which is preliminary data.</text>
</comment>